<dbReference type="Gene3D" id="3.30.760.10">
    <property type="entry name" value="RNA Cap, Translation Initiation Factor Eif4e"/>
    <property type="match status" value="1"/>
</dbReference>
<dbReference type="eggNOG" id="ENOG502SG47">
    <property type="taxonomic scope" value="Eukaryota"/>
</dbReference>
<dbReference type="PANTHER" id="PTHR31977">
    <property type="entry name" value="UPF0696 PROTEIN C11ORF68"/>
    <property type="match status" value="1"/>
</dbReference>
<dbReference type="EMBL" id="KB445556">
    <property type="protein sequence ID" value="EMC95940.1"/>
    <property type="molecule type" value="Genomic_DNA"/>
</dbReference>
<dbReference type="AlphaFoldDB" id="M2NAS1"/>
<evidence type="ECO:0000313" key="2">
    <source>
        <dbReference type="EMBL" id="EMC95940.1"/>
    </source>
</evidence>
<evidence type="ECO:0008006" key="4">
    <source>
        <dbReference type="Google" id="ProtNLM"/>
    </source>
</evidence>
<accession>M2NAS1</accession>
<evidence type="ECO:0000313" key="3">
    <source>
        <dbReference type="Proteomes" id="UP000011761"/>
    </source>
</evidence>
<dbReference type="Pfam" id="PF08939">
    <property type="entry name" value="Bles03"/>
    <property type="match status" value="1"/>
</dbReference>
<reference evidence="2 3" key="1">
    <citation type="journal article" date="2012" name="PLoS Pathog.">
        <title>Diverse lifestyles and strategies of plant pathogenesis encoded in the genomes of eighteen Dothideomycetes fungi.</title>
        <authorList>
            <person name="Ohm R.A."/>
            <person name="Feau N."/>
            <person name="Henrissat B."/>
            <person name="Schoch C.L."/>
            <person name="Horwitz B.A."/>
            <person name="Barry K.W."/>
            <person name="Condon B.J."/>
            <person name="Copeland A.C."/>
            <person name="Dhillon B."/>
            <person name="Glaser F."/>
            <person name="Hesse C.N."/>
            <person name="Kosti I."/>
            <person name="LaButti K."/>
            <person name="Lindquist E.A."/>
            <person name="Lucas S."/>
            <person name="Salamov A.A."/>
            <person name="Bradshaw R.E."/>
            <person name="Ciuffetti L."/>
            <person name="Hamelin R.C."/>
            <person name="Kema G.H.J."/>
            <person name="Lawrence C."/>
            <person name="Scott J.A."/>
            <person name="Spatafora J.W."/>
            <person name="Turgeon B.G."/>
            <person name="de Wit P.J.G.M."/>
            <person name="Zhong S."/>
            <person name="Goodwin S.B."/>
            <person name="Grigoriev I.V."/>
        </authorList>
    </citation>
    <scope>NUCLEOTIDE SEQUENCE [LARGE SCALE GENOMIC DNA]</scope>
    <source>
        <strain evidence="2 3">UAMH 10762</strain>
    </source>
</reference>
<evidence type="ECO:0000256" key="1">
    <source>
        <dbReference type="ARBA" id="ARBA00010568"/>
    </source>
</evidence>
<dbReference type="Proteomes" id="UP000011761">
    <property type="component" value="Unassembled WGS sequence"/>
</dbReference>
<dbReference type="GeneID" id="19115030"/>
<gene>
    <name evidence="2" type="ORF">BAUCODRAFT_509737</name>
</gene>
<comment type="similarity">
    <text evidence="1">Belongs to the UPF0696 family.</text>
</comment>
<dbReference type="HOGENOM" id="CLU_051869_0_2_1"/>
<dbReference type="PANTHER" id="PTHR31977:SF1">
    <property type="entry name" value="UPF0696 PROTEIN C11ORF68"/>
    <property type="match status" value="1"/>
</dbReference>
<proteinExistence type="inferred from homology"/>
<dbReference type="OrthoDB" id="10067381at2759"/>
<dbReference type="InterPro" id="IPR015034">
    <property type="entry name" value="Bles03"/>
</dbReference>
<protein>
    <recommendedName>
        <fullName evidence="4">DUF1917 domain-containing protein</fullName>
    </recommendedName>
</protein>
<dbReference type="RefSeq" id="XP_007677241.1">
    <property type="nucleotide sequence ID" value="XM_007679051.1"/>
</dbReference>
<keyword evidence="3" id="KW-1185">Reference proteome</keyword>
<dbReference type="KEGG" id="bcom:BAUCODRAFT_509737"/>
<name>M2NAS1_BAUPA</name>
<dbReference type="InterPro" id="IPR023398">
    <property type="entry name" value="TIF_eIF4e-like"/>
</dbReference>
<dbReference type="SUPFAM" id="SSF55418">
    <property type="entry name" value="eIF4e-like"/>
    <property type="match status" value="1"/>
</dbReference>
<organism evidence="2 3">
    <name type="scientific">Baudoinia panamericana (strain UAMH 10762)</name>
    <name type="common">Angels' share fungus</name>
    <name type="synonym">Baudoinia compniacensis (strain UAMH 10762)</name>
    <dbReference type="NCBI Taxonomy" id="717646"/>
    <lineage>
        <taxon>Eukaryota</taxon>
        <taxon>Fungi</taxon>
        <taxon>Dikarya</taxon>
        <taxon>Ascomycota</taxon>
        <taxon>Pezizomycotina</taxon>
        <taxon>Dothideomycetes</taxon>
        <taxon>Dothideomycetidae</taxon>
        <taxon>Mycosphaerellales</taxon>
        <taxon>Teratosphaeriaceae</taxon>
        <taxon>Baudoinia</taxon>
    </lineage>
</organism>
<sequence length="389" mass="43169">MTTSESLWHDEDDTLSDESDFIGTAQTRAVLQQRIGKGLKRHTETALSEVVLDVVAKRRRLETRKHERAVSGILSAFSATGITTNHNVTDCLRFRPQVKATQAKLLEGPTAVKVIAAINTVVEDHSRDNELDCDPSCWQHRTETINAFLNRGPVAEPSTAVLGPWLWVSNPSPNRQISSQVNVTAFVEQGARILSRINNPKIDSQAEEVEVYRKPTKRQLTLRAQLEDELIELAVKTDTLCGKWMLFPSQDDLQQTWQLVSEATSQGKLGPRSKVATYDQSDPSGSRVICVYTYDFTDKDDVFRVLSELASLNVSPGLSAGRSSIYYKCDAYTYLDINSGNPYGIRASLFASNGGGSGGPVERLLRKRKLASQEAVGGHPDRTRSLWLY</sequence>